<dbReference type="GO" id="GO:0005739">
    <property type="term" value="C:mitochondrion"/>
    <property type="evidence" value="ECO:0007669"/>
    <property type="project" value="TreeGrafter"/>
</dbReference>
<comment type="caution">
    <text evidence="3">The sequence shown here is derived from an EMBL/GenBank/DDBJ whole genome shotgun (WGS) entry which is preliminary data.</text>
</comment>
<dbReference type="AlphaFoldDB" id="A0A9W8TH64"/>
<feature type="region of interest" description="Disordered" evidence="1">
    <location>
        <begin position="405"/>
        <end position="430"/>
    </location>
</feature>
<keyword evidence="4" id="KW-1185">Reference proteome</keyword>
<dbReference type="GO" id="GO:0008482">
    <property type="term" value="F:sulfite oxidase activity"/>
    <property type="evidence" value="ECO:0007669"/>
    <property type="project" value="TreeGrafter"/>
</dbReference>
<dbReference type="SUPFAM" id="SSF56524">
    <property type="entry name" value="Oxidoreductase molybdopterin-binding domain"/>
    <property type="match status" value="1"/>
</dbReference>
<dbReference type="InterPro" id="IPR036374">
    <property type="entry name" value="OxRdtase_Mopterin-bd_sf"/>
</dbReference>
<feature type="region of interest" description="Disordered" evidence="1">
    <location>
        <begin position="331"/>
        <end position="355"/>
    </location>
</feature>
<protein>
    <recommendedName>
        <fullName evidence="2">Oxidoreductase molybdopterin-binding domain-containing protein</fullName>
    </recommendedName>
</protein>
<name>A0A9W8TH64_9PEZI</name>
<gene>
    <name evidence="3" type="ORF">NPX13_g10025</name>
</gene>
<feature type="region of interest" description="Disordered" evidence="1">
    <location>
        <begin position="1"/>
        <end position="22"/>
    </location>
</feature>
<dbReference type="EMBL" id="JANPWZ010002670">
    <property type="protein sequence ID" value="KAJ3556959.1"/>
    <property type="molecule type" value="Genomic_DNA"/>
</dbReference>
<dbReference type="Proteomes" id="UP001148614">
    <property type="component" value="Unassembled WGS sequence"/>
</dbReference>
<evidence type="ECO:0000313" key="4">
    <source>
        <dbReference type="Proteomes" id="UP001148614"/>
    </source>
</evidence>
<dbReference type="Pfam" id="PF00174">
    <property type="entry name" value="Oxidored_molyb"/>
    <property type="match status" value="1"/>
</dbReference>
<dbReference type="PANTHER" id="PTHR19372:SF6">
    <property type="entry name" value="SULFITE OXIDASE"/>
    <property type="match status" value="1"/>
</dbReference>
<evidence type="ECO:0000313" key="3">
    <source>
        <dbReference type="EMBL" id="KAJ3556959.1"/>
    </source>
</evidence>
<dbReference type="PANTHER" id="PTHR19372">
    <property type="entry name" value="SULFITE REDUCTASE"/>
    <property type="match status" value="1"/>
</dbReference>
<dbReference type="VEuPathDB" id="FungiDB:F4678DRAFT_463428"/>
<dbReference type="GO" id="GO:0020037">
    <property type="term" value="F:heme binding"/>
    <property type="evidence" value="ECO:0007669"/>
    <property type="project" value="TreeGrafter"/>
</dbReference>
<dbReference type="InterPro" id="IPR000572">
    <property type="entry name" value="OxRdtase_Mopterin-bd_dom"/>
</dbReference>
<dbReference type="GO" id="GO:0006790">
    <property type="term" value="P:sulfur compound metabolic process"/>
    <property type="evidence" value="ECO:0007669"/>
    <property type="project" value="TreeGrafter"/>
</dbReference>
<evidence type="ECO:0000256" key="1">
    <source>
        <dbReference type="SAM" id="MobiDB-lite"/>
    </source>
</evidence>
<proteinExistence type="predicted"/>
<dbReference type="VEuPathDB" id="FungiDB:F4678DRAFT_439560"/>
<dbReference type="InterPro" id="IPR008335">
    <property type="entry name" value="Mopterin_OxRdtase_euk"/>
</dbReference>
<feature type="domain" description="Oxidoreductase molybdopterin-binding" evidence="2">
    <location>
        <begin position="551"/>
        <end position="661"/>
    </location>
</feature>
<evidence type="ECO:0000259" key="2">
    <source>
        <dbReference type="Pfam" id="PF00174"/>
    </source>
</evidence>
<sequence>MERRAESSLSQPSGPYGASMDWDSVTLSSSMQDVDPPCETLPPVDIDPEGSVRIILDIIHSRFDKVPETLHLRDLYRLTVLTHKYDLAHLLRPWATAWVEGARRKLESRPQGRSSLLSAGIPSRLLPRSQETLPFTVTLERLIFIAWHLGDIELYKSLALTLARHCPVDSNGELLQYKGGSDVPLFSNTKEPPGLLGELILLRQILIQTSLDCYHDANERLNDTAYYVVMRDAPFGSMFPYGAPYGAADASQARLEARMLLQMTREYLTNTPIRLYPEPRLKQIKADFESIWSILYHAPVFNADFLFNAPSFSDLRERMDRIWDINGSVTPEQRSRMEKSAQRSGICPQDHQRRSEKPLISLESTVKMQGDLAIREPVHSIQPLDEWRVEQGIAGVEYYLLDQTKGPGEQPVIPTAGQATTPPPDPKHDDDLAKDEIPGWSGYVEWEDYPKKKQAAHEILISHEFPPPPEFQLEPIPGTNPVLEGVRWKQWHRAVGGRLKNVPEESWAIVVEEKDPNMLHLLQFPYNGEPPKRLVTAHEVTPNPLHFIRNHGGIPIIDPESWFLRLDGLVREPKKLTLADLQDETRFPRMERMVTIQCSGTRRIEQIALYAGEGDEMINAPWAEGAIGTARYVGISLKKVIKYCGGLVDGAKHLELVGADTVS</sequence>
<dbReference type="PRINTS" id="PR00407">
    <property type="entry name" value="EUMOPTERIN"/>
</dbReference>
<dbReference type="GO" id="GO:0043546">
    <property type="term" value="F:molybdopterin cofactor binding"/>
    <property type="evidence" value="ECO:0007669"/>
    <property type="project" value="TreeGrafter"/>
</dbReference>
<dbReference type="Gene3D" id="3.90.420.10">
    <property type="entry name" value="Oxidoreductase, molybdopterin-binding domain"/>
    <property type="match status" value="1"/>
</dbReference>
<reference evidence="3" key="1">
    <citation type="submission" date="2022-07" db="EMBL/GenBank/DDBJ databases">
        <title>Genome Sequence of Xylaria arbuscula.</title>
        <authorList>
            <person name="Buettner E."/>
        </authorList>
    </citation>
    <scope>NUCLEOTIDE SEQUENCE</scope>
    <source>
        <strain evidence="3">VT107</strain>
    </source>
</reference>
<organism evidence="3 4">
    <name type="scientific">Xylaria arbuscula</name>
    <dbReference type="NCBI Taxonomy" id="114810"/>
    <lineage>
        <taxon>Eukaryota</taxon>
        <taxon>Fungi</taxon>
        <taxon>Dikarya</taxon>
        <taxon>Ascomycota</taxon>
        <taxon>Pezizomycotina</taxon>
        <taxon>Sordariomycetes</taxon>
        <taxon>Xylariomycetidae</taxon>
        <taxon>Xylariales</taxon>
        <taxon>Xylariaceae</taxon>
        <taxon>Xylaria</taxon>
    </lineage>
</organism>
<accession>A0A9W8TH64</accession>